<dbReference type="InterPro" id="IPR008969">
    <property type="entry name" value="CarboxyPept-like_regulatory"/>
</dbReference>
<gene>
    <name evidence="13" type="ORF">DFO77_105108</name>
</gene>
<evidence type="ECO:0000256" key="8">
    <source>
        <dbReference type="PROSITE-ProRule" id="PRU01360"/>
    </source>
</evidence>
<feature type="signal peptide" evidence="10">
    <location>
        <begin position="1"/>
        <end position="20"/>
    </location>
</feature>
<keyword evidence="10" id="KW-0732">Signal</keyword>
<keyword evidence="14" id="KW-1185">Reference proteome</keyword>
<keyword evidence="4 8" id="KW-0812">Transmembrane</keyword>
<comment type="similarity">
    <text evidence="8 9">Belongs to the TonB-dependent receptor family.</text>
</comment>
<evidence type="ECO:0000256" key="10">
    <source>
        <dbReference type="SAM" id="SignalP"/>
    </source>
</evidence>
<dbReference type="EMBL" id="QPIZ01000005">
    <property type="protein sequence ID" value="RCW37599.1"/>
    <property type="molecule type" value="Genomic_DNA"/>
</dbReference>
<dbReference type="Gene3D" id="2.40.170.20">
    <property type="entry name" value="TonB-dependent receptor, beta-barrel domain"/>
    <property type="match status" value="1"/>
</dbReference>
<dbReference type="InterPro" id="IPR000531">
    <property type="entry name" value="Beta-barrel_TonB"/>
</dbReference>
<comment type="caution">
    <text evidence="13">The sequence shown here is derived from an EMBL/GenBank/DDBJ whole genome shotgun (WGS) entry which is preliminary data.</text>
</comment>
<dbReference type="InterPro" id="IPR023996">
    <property type="entry name" value="TonB-dep_OMP_SusC/RagA"/>
</dbReference>
<evidence type="ECO:0000256" key="4">
    <source>
        <dbReference type="ARBA" id="ARBA00022692"/>
    </source>
</evidence>
<protein>
    <submittedName>
        <fullName evidence="13">TonB-linked SusC/RagA family outer membrane protein</fullName>
    </submittedName>
</protein>
<evidence type="ECO:0000256" key="6">
    <source>
        <dbReference type="ARBA" id="ARBA00023136"/>
    </source>
</evidence>
<dbReference type="AlphaFoldDB" id="A0A2T0XBY9"/>
<dbReference type="SUPFAM" id="SSF49464">
    <property type="entry name" value="Carboxypeptidase regulatory domain-like"/>
    <property type="match status" value="1"/>
</dbReference>
<feature type="chain" id="PRO_5030056592" evidence="10">
    <location>
        <begin position="21"/>
        <end position="1045"/>
    </location>
</feature>
<name>A0A2T0XBY9_9BACT</name>
<evidence type="ECO:0000256" key="3">
    <source>
        <dbReference type="ARBA" id="ARBA00022452"/>
    </source>
</evidence>
<sequence length="1045" mass="116455">MKRYLAFIVFIVLATTSLFAQDKQISGTVVDGDGLPIPGVNILIKGTTQGTISDMEGNYSMQAAPEDILIFSFIGFETMEREVGNLNNIDVVLKAEDMMLDEVVSVGYSSIRKKDVTGAVAQVKASDLVKSPVSNYDQALAGRVAGVQVSAADGTPGEGLNIVIRGGNSITGDNSPLYVVDGMPMEDFDPASISSHDIKSFDVLKDASSAAIYGSRGANGVILIETKGGLEDGSTEVTFNTSAGLQYIPGRLEVMRPYDYVSYLEEIQVPKGGQYEATFREFWVDPELYSEAALAERGQSPVSWQDKIFREAWMQNHYISVRGGNKKTNVIFSVNYSDQEGTLLNTGFNKINNNLKFRHRISDKTQVGGYVNYSYIKRDGLNVSGNNRNSIIRDAVTFRPISPVNDDGKEGGLDTTDPNDLRFNPVKTLENTDRFTRMDVIRGNLFLNQDLAPNMVLTLAGTYQANNRKESLFYALDTYQGSRSPDGINGTLTDRRDLMLSTSNTLKYDNRFGNHSLNAMAGFEAQSRNNEYFRARNKNMPIDDFGTDKIQVGTAPDIPESYASENMLTSFFGRLNYSYQGKYLATVNYRADGSSKFNQENRWGYFPSMSFAWRAVEEDFVKDLNVFSNLKFRGGWGVTGNNRIGDYTAFSMLNYDAYSGYYFGNDYHLGVYHQNLADENLKWETTKQINLGIDMGFVDNRINIVADYYKKNTEDLLLDADMALSTGYAYLTQNVGEVENSGLEFSLNTVNVQTKDFRWSSAFNISFNKNKTVGLNSGQDALYTNPDWYFRFSEYQYITKVGEPVGMIYGLRRDGVYQMDDFNFDASTGDYILKEGLPDNGRNVAPGSVKFVDQNGDGTINEMDREVIGDPHPVHFGGFTNDFKYKNFDLQVFFQWSYGNDILNANRIMFENPGILGIEYNSLAPVADRWTPSNPTNEVQAYEFNNVLGVPQDGNLVSDYYVEDGSYIRLKTISLGYSLGAPALSALRLKSARIYLSAQNLLTWTNYSGYDPEVSVGKYGALTPGLDYSAYPISTVISAGLEVKF</sequence>
<dbReference type="GO" id="GO:0009279">
    <property type="term" value="C:cell outer membrane"/>
    <property type="evidence" value="ECO:0007669"/>
    <property type="project" value="UniProtKB-SubCell"/>
</dbReference>
<evidence type="ECO:0000256" key="9">
    <source>
        <dbReference type="RuleBase" id="RU003357"/>
    </source>
</evidence>
<dbReference type="Pfam" id="PF00593">
    <property type="entry name" value="TonB_dep_Rec_b-barrel"/>
    <property type="match status" value="1"/>
</dbReference>
<evidence type="ECO:0000259" key="12">
    <source>
        <dbReference type="Pfam" id="PF07715"/>
    </source>
</evidence>
<proteinExistence type="inferred from homology"/>
<dbReference type="PROSITE" id="PS52016">
    <property type="entry name" value="TONB_DEPENDENT_REC_3"/>
    <property type="match status" value="1"/>
</dbReference>
<dbReference type="InterPro" id="IPR036942">
    <property type="entry name" value="Beta-barrel_TonB_sf"/>
</dbReference>
<keyword evidence="6 8" id="KW-0472">Membrane</keyword>
<dbReference type="Gene3D" id="2.60.40.1120">
    <property type="entry name" value="Carboxypeptidase-like, regulatory domain"/>
    <property type="match status" value="1"/>
</dbReference>
<keyword evidence="2 8" id="KW-0813">Transport</keyword>
<feature type="domain" description="TonB-dependent receptor-like beta-barrel" evidence="11">
    <location>
        <begin position="397"/>
        <end position="817"/>
    </location>
</feature>
<accession>A0A2T0XBY9</accession>
<dbReference type="Pfam" id="PF07715">
    <property type="entry name" value="Plug"/>
    <property type="match status" value="1"/>
</dbReference>
<dbReference type="InterPro" id="IPR012910">
    <property type="entry name" value="Plug_dom"/>
</dbReference>
<evidence type="ECO:0000313" key="13">
    <source>
        <dbReference type="EMBL" id="RCW37599.1"/>
    </source>
</evidence>
<dbReference type="SUPFAM" id="SSF56935">
    <property type="entry name" value="Porins"/>
    <property type="match status" value="1"/>
</dbReference>
<dbReference type="FunFam" id="2.60.40.1120:FF:000003">
    <property type="entry name" value="Outer membrane protein Omp121"/>
    <property type="match status" value="1"/>
</dbReference>
<evidence type="ECO:0000259" key="11">
    <source>
        <dbReference type="Pfam" id="PF00593"/>
    </source>
</evidence>
<dbReference type="InterPro" id="IPR039426">
    <property type="entry name" value="TonB-dep_rcpt-like"/>
</dbReference>
<evidence type="ECO:0000256" key="7">
    <source>
        <dbReference type="ARBA" id="ARBA00023237"/>
    </source>
</evidence>
<reference evidence="13 14" key="1">
    <citation type="submission" date="2018-07" db="EMBL/GenBank/DDBJ databases">
        <title>Freshwater and sediment microbial communities from various areas in North America, analyzing microbe dynamics in response to fracking.</title>
        <authorList>
            <person name="Lamendella R."/>
        </authorList>
    </citation>
    <scope>NUCLEOTIDE SEQUENCE [LARGE SCALE GENOMIC DNA]</scope>
    <source>
        <strain evidence="13 14">160A</strain>
    </source>
</reference>
<keyword evidence="7 8" id="KW-0998">Cell outer membrane</keyword>
<dbReference type="Gene3D" id="2.170.130.10">
    <property type="entry name" value="TonB-dependent receptor, plug domain"/>
    <property type="match status" value="1"/>
</dbReference>
<dbReference type="InterPro" id="IPR023997">
    <property type="entry name" value="TonB-dep_OMP_SusC/RagA_CS"/>
</dbReference>
<feature type="domain" description="TonB-dependent receptor plug" evidence="12">
    <location>
        <begin position="113"/>
        <end position="221"/>
    </location>
</feature>
<dbReference type="Proteomes" id="UP000252733">
    <property type="component" value="Unassembled WGS sequence"/>
</dbReference>
<keyword evidence="5 9" id="KW-0798">TonB box</keyword>
<dbReference type="OrthoDB" id="1096961at2"/>
<dbReference type="NCBIfam" id="TIGR04057">
    <property type="entry name" value="SusC_RagA_signa"/>
    <property type="match status" value="1"/>
</dbReference>
<dbReference type="RefSeq" id="WP_106154049.1">
    <property type="nucleotide sequence ID" value="NZ_PVTS01000015.1"/>
</dbReference>
<dbReference type="InterPro" id="IPR037066">
    <property type="entry name" value="Plug_dom_sf"/>
</dbReference>
<evidence type="ECO:0000313" key="14">
    <source>
        <dbReference type="Proteomes" id="UP000252733"/>
    </source>
</evidence>
<keyword evidence="3 8" id="KW-1134">Transmembrane beta strand</keyword>
<dbReference type="NCBIfam" id="TIGR04056">
    <property type="entry name" value="OMP_RagA_SusC"/>
    <property type="match status" value="1"/>
</dbReference>
<evidence type="ECO:0000256" key="5">
    <source>
        <dbReference type="ARBA" id="ARBA00023077"/>
    </source>
</evidence>
<dbReference type="Pfam" id="PF13715">
    <property type="entry name" value="CarbopepD_reg_2"/>
    <property type="match status" value="1"/>
</dbReference>
<comment type="subcellular location">
    <subcellularLocation>
        <location evidence="1 8">Cell outer membrane</location>
        <topology evidence="1 8">Multi-pass membrane protein</topology>
    </subcellularLocation>
</comment>
<organism evidence="13 14">
    <name type="scientific">Marinilabilia salmonicolor</name>
    <dbReference type="NCBI Taxonomy" id="989"/>
    <lineage>
        <taxon>Bacteria</taxon>
        <taxon>Pseudomonadati</taxon>
        <taxon>Bacteroidota</taxon>
        <taxon>Bacteroidia</taxon>
        <taxon>Marinilabiliales</taxon>
        <taxon>Marinilabiliaceae</taxon>
        <taxon>Marinilabilia</taxon>
    </lineage>
</organism>
<evidence type="ECO:0000256" key="1">
    <source>
        <dbReference type="ARBA" id="ARBA00004571"/>
    </source>
</evidence>
<evidence type="ECO:0000256" key="2">
    <source>
        <dbReference type="ARBA" id="ARBA00022448"/>
    </source>
</evidence>